<dbReference type="OrthoDB" id="1640349at2"/>
<name>A0A173RRI0_9FIRM</name>
<accession>A0A173RRI0</accession>
<feature type="transmembrane region" description="Helical" evidence="1">
    <location>
        <begin position="87"/>
        <end position="108"/>
    </location>
</feature>
<gene>
    <name evidence="2" type="ORF">ERS852582_00636</name>
</gene>
<dbReference type="EMBL" id="CYXN01000002">
    <property type="protein sequence ID" value="CUM80603.1"/>
    <property type="molecule type" value="Genomic_DNA"/>
</dbReference>
<dbReference type="RefSeq" id="WP_055185216.1">
    <property type="nucleotide sequence ID" value="NZ_CYXN01000002.1"/>
</dbReference>
<dbReference type="AlphaFoldDB" id="A0A173RRI0"/>
<dbReference type="Pfam" id="PF06898">
    <property type="entry name" value="YqfD"/>
    <property type="match status" value="1"/>
</dbReference>
<evidence type="ECO:0000313" key="3">
    <source>
        <dbReference type="Proteomes" id="UP000095649"/>
    </source>
</evidence>
<evidence type="ECO:0000256" key="1">
    <source>
        <dbReference type="SAM" id="Phobius"/>
    </source>
</evidence>
<evidence type="ECO:0000313" key="2">
    <source>
        <dbReference type="EMBL" id="CUM80603.1"/>
    </source>
</evidence>
<dbReference type="InterPro" id="IPR010690">
    <property type="entry name" value="YqfD"/>
</dbReference>
<sequence length="378" mass="41056">MEAASLWAGVRFTARNGSPEALLTDAAGQGLHLYGISARPGGFCAHCAAWQYRRLVALARHRRVRLRVEKRHGLYFLLRPLLRRKGLWTGLVAWGLVLLWLQGLIWAVDYGSLTTGQRARAGAVLRSCGLQPGTAVTEELLRTGEYALLESGEFSWASLNFEKGRLAVEAAPARARPEIAAGTLHGLRAKCNGTVLRTNLASGTMLVVPGQTVEAGQGLIGTARSERDGTLIFAPAAGTVVAQLEWETTQSIPLAETLPQLTGANKANYRLFFAGHSAALSPSAPEGDGLYRTRHLQLEVFGLPLPCAAEETTFYAQQQKTLFRTEAQALTLARLQGLRALHDTFPDADILARREECTVQEDILHYNAVYTVAADICT</sequence>
<protein>
    <submittedName>
        <fullName evidence="2">Sporulation protein YqfD</fullName>
    </submittedName>
</protein>
<keyword evidence="1" id="KW-0472">Membrane</keyword>
<dbReference type="Proteomes" id="UP000095649">
    <property type="component" value="Unassembled WGS sequence"/>
</dbReference>
<keyword evidence="1" id="KW-0812">Transmembrane</keyword>
<organism evidence="2 3">
    <name type="scientific">Faecalibacterium prausnitzii</name>
    <dbReference type="NCBI Taxonomy" id="853"/>
    <lineage>
        <taxon>Bacteria</taxon>
        <taxon>Bacillati</taxon>
        <taxon>Bacillota</taxon>
        <taxon>Clostridia</taxon>
        <taxon>Eubacteriales</taxon>
        <taxon>Oscillospiraceae</taxon>
        <taxon>Faecalibacterium</taxon>
    </lineage>
</organism>
<proteinExistence type="predicted"/>
<reference evidence="2 3" key="1">
    <citation type="submission" date="2015-09" db="EMBL/GenBank/DDBJ databases">
        <authorList>
            <consortium name="Pathogen Informatics"/>
        </authorList>
    </citation>
    <scope>NUCLEOTIDE SEQUENCE [LARGE SCALE GENOMIC DNA]</scope>
    <source>
        <strain evidence="2 3">2789STDY5834970</strain>
    </source>
</reference>
<keyword evidence="1" id="KW-1133">Transmembrane helix</keyword>